<gene>
    <name evidence="22" type="primary">Slc8a2</name>
    <name evidence="22" type="ORF">SNEC2469_LOCUS3512</name>
</gene>
<keyword evidence="8" id="KW-0677">Repeat</keyword>
<evidence type="ECO:0000259" key="21">
    <source>
        <dbReference type="PROSITE" id="PS51501"/>
    </source>
</evidence>
<dbReference type="GO" id="GO:0007154">
    <property type="term" value="P:cell communication"/>
    <property type="evidence" value="ECO:0007669"/>
    <property type="project" value="InterPro"/>
</dbReference>
<keyword evidence="12" id="KW-0915">Sodium</keyword>
<organism evidence="22 23">
    <name type="scientific">Symbiodinium necroappetens</name>
    <dbReference type="NCBI Taxonomy" id="1628268"/>
    <lineage>
        <taxon>Eukaryota</taxon>
        <taxon>Sar</taxon>
        <taxon>Alveolata</taxon>
        <taxon>Dinophyceae</taxon>
        <taxon>Suessiales</taxon>
        <taxon>Symbiodiniaceae</taxon>
        <taxon>Symbiodinium</taxon>
    </lineage>
</organism>
<dbReference type="Pfam" id="PF01699">
    <property type="entry name" value="Na_Ca_ex"/>
    <property type="match status" value="1"/>
</dbReference>
<keyword evidence="9" id="KW-0106">Calcium</keyword>
<dbReference type="Pfam" id="PF03160">
    <property type="entry name" value="Calx-beta"/>
    <property type="match status" value="1"/>
</dbReference>
<feature type="non-terminal residue" evidence="22">
    <location>
        <position position="1131"/>
    </location>
</feature>
<evidence type="ECO:0000256" key="8">
    <source>
        <dbReference type="ARBA" id="ARBA00022737"/>
    </source>
</evidence>
<keyword evidence="16" id="KW-0739">Sodium transport</keyword>
<keyword evidence="10" id="KW-0112">Calmodulin-binding</keyword>
<keyword evidence="15" id="KW-0325">Glycoprotein</keyword>
<evidence type="ECO:0000256" key="14">
    <source>
        <dbReference type="ARBA" id="ARBA00023136"/>
    </source>
</evidence>
<dbReference type="PANTHER" id="PTHR11878">
    <property type="entry name" value="SODIUM/CALCIUM EXCHANGER"/>
    <property type="match status" value="1"/>
</dbReference>
<keyword evidence="5 20" id="KW-0812">Transmembrane</keyword>
<evidence type="ECO:0000256" key="1">
    <source>
        <dbReference type="ARBA" id="ARBA00004651"/>
    </source>
</evidence>
<sequence length="1131" mass="124495">HEQVEVKEREEETTLRIIVERYNGATGAIECRYYTEDNSAIAGYDYVEASGTLYFDHTVQTATIEITIKPKGRYENTSSFNVYLVEPSGGASFDRSTDGGSTSCICHVVIKADDERKAALDRIASQINWNKHALGYSNWKEQFRDAVFMSRDDDEEEGGHSCMDMVIHFIGMPWKLLFAFIPPVDYCNGWCCFFVALGMIAVLTAVVGDLANLVGCTLNIGPEITAITFVALGTSLPDTFASKTAAIMDPYADASIGNVTGSNSVNVFLGLGMPWTIGAIYWQTQSTSGATFATWLSNLQETGKYFEIRSSIVNYNNLESAVFVTPAGSLWFNLLVFSCNAICAIMLLYLRRRTFGGELGGPRRWQLASAAFLVFQWCVYIGRKQCWLQPEPELATAWQAQLRGRDQSNLLWEEIRLEAVERSRLGSQSCKVAAIVRVAVIKCLACRASAAAFRAMKALVVVQCFPPLLKNAGGVSKRYFTLCRALIDGLGWQVTLMTPVDCTRSSEKDIKRWIAEGKLVHLPARGVRVRSSTDGVAVFLDLFSYANAAALLRETMVRGGYDCLFLDDVGGIRFPICVDMRGMAVADLKQQDSVQSAMWRSTARKNIHGRARLRISFCSRAVVATLMAALVVSRSWLPTFALVPQTPAEDEPPKLLGAAQPSEKAGNGDEQPAARGSIPFARVAPRKFQILFTCKICETRNSHMISRLAYQQGIVIATCPGCGSRHLLADKTGLLDVGIWDVEQLAQQGENVTRLTTDGYKQVGADLQVEDLPDMVQDEKSPLLVRNKDGLIEALPEENLGVSRAADFMADTADDSEALQDSCQKLIMREQAPSCPYHHDYTVTRVSPQNRDGCEMQAKVVVMQSAREILGVVVSSHTDITHMKAYKGVVKLVWKIHMLSTRLASVHATVSRVFGAQMGKTQPGRGDRLRILQRVGMGCMGIPGMESPSVRYGLRSCGQRTKFGLAQREFKAEPAEWADQEQSNMNDFRRDICSLLRAAGFKSFRYSPGTSSNPSALQLQTRSAGRWSAEKRIHLLWEALPKDCALVIVGDGTSGYCQTVMNAPASGRPNVLPLRKMLNGKELRAAYAASDLFVSASNFETLGNTVIEASVFEEIASLSLRGGDPRKDDDV</sequence>
<name>A0A812KLA6_9DINO</name>
<dbReference type="OrthoDB" id="420409at2759"/>
<evidence type="ECO:0000256" key="5">
    <source>
        <dbReference type="ARBA" id="ARBA00022692"/>
    </source>
</evidence>
<feature type="region of interest" description="Disordered" evidence="19">
    <location>
        <begin position="648"/>
        <end position="675"/>
    </location>
</feature>
<dbReference type="InterPro" id="IPR038081">
    <property type="entry name" value="CalX-like_sf"/>
</dbReference>
<keyword evidence="3" id="KW-0813">Transport</keyword>
<evidence type="ECO:0000313" key="23">
    <source>
        <dbReference type="Proteomes" id="UP000601435"/>
    </source>
</evidence>
<dbReference type="InterPro" id="IPR004836">
    <property type="entry name" value="Na_Ca_Ex"/>
</dbReference>
<dbReference type="GO" id="GO:0008270">
    <property type="term" value="F:zinc ion binding"/>
    <property type="evidence" value="ECO:0007669"/>
    <property type="project" value="UniProtKB-KW"/>
</dbReference>
<dbReference type="GO" id="GO:0005516">
    <property type="term" value="F:calmodulin binding"/>
    <property type="evidence" value="ECO:0007669"/>
    <property type="project" value="UniProtKB-KW"/>
</dbReference>
<evidence type="ECO:0000256" key="20">
    <source>
        <dbReference type="SAM" id="Phobius"/>
    </source>
</evidence>
<comment type="catalytic activity">
    <reaction evidence="17">
        <text>Ca(2+)(in) + 3 Na(+)(out) = Ca(2+)(out) + 3 Na(+)(in)</text>
        <dbReference type="Rhea" id="RHEA:69955"/>
        <dbReference type="ChEBI" id="CHEBI:29101"/>
        <dbReference type="ChEBI" id="CHEBI:29108"/>
    </reaction>
</comment>
<accession>A0A812KLA6</accession>
<keyword evidence="13" id="KW-0406">Ion transport</keyword>
<dbReference type="Gene3D" id="1.20.1420.30">
    <property type="entry name" value="NCX, central ion-binding region"/>
    <property type="match status" value="1"/>
</dbReference>
<evidence type="ECO:0000256" key="13">
    <source>
        <dbReference type="ARBA" id="ARBA00023065"/>
    </source>
</evidence>
<keyword evidence="23" id="KW-1185">Reference proteome</keyword>
<evidence type="ECO:0000256" key="7">
    <source>
        <dbReference type="ARBA" id="ARBA00022729"/>
    </source>
</evidence>
<dbReference type="InterPro" id="IPR044880">
    <property type="entry name" value="NCX_ion-bd_dom_sf"/>
</dbReference>
<comment type="similarity">
    <text evidence="2">Belongs to the Ca(2+):cation antiporter (CaCA) (TC 2.A.19) family. SLC8 subfamily.</text>
</comment>
<keyword evidence="18" id="KW-0863">Zinc-finger</keyword>
<keyword evidence="14 20" id="KW-0472">Membrane</keyword>
<evidence type="ECO:0000256" key="16">
    <source>
        <dbReference type="ARBA" id="ARBA00023201"/>
    </source>
</evidence>
<evidence type="ECO:0000256" key="17">
    <source>
        <dbReference type="ARBA" id="ARBA00033667"/>
    </source>
</evidence>
<dbReference type="Proteomes" id="UP000601435">
    <property type="component" value="Unassembled WGS sequence"/>
</dbReference>
<protein>
    <submittedName>
        <fullName evidence="22">Slc8a2 protein</fullName>
    </submittedName>
</protein>
<dbReference type="Gene3D" id="2.60.40.2030">
    <property type="match status" value="1"/>
</dbReference>
<evidence type="ECO:0000256" key="4">
    <source>
        <dbReference type="ARBA" id="ARBA00022475"/>
    </source>
</evidence>
<dbReference type="PANTHER" id="PTHR11878:SF65">
    <property type="entry name" value="NA_CA-EXCHANGE PROTEIN, ISOFORM G"/>
    <property type="match status" value="1"/>
</dbReference>
<evidence type="ECO:0000256" key="10">
    <source>
        <dbReference type="ARBA" id="ARBA00022860"/>
    </source>
</evidence>
<feature type="transmembrane region" description="Helical" evidence="20">
    <location>
        <begin position="330"/>
        <end position="350"/>
    </location>
</feature>
<dbReference type="PRINTS" id="PR01259">
    <property type="entry name" value="NACAEXCHNGR"/>
</dbReference>
<dbReference type="InterPro" id="IPR051171">
    <property type="entry name" value="CaCA"/>
</dbReference>
<dbReference type="Gene3D" id="3.40.50.2000">
    <property type="entry name" value="Glycogen Phosphorylase B"/>
    <property type="match status" value="1"/>
</dbReference>
<evidence type="ECO:0000256" key="6">
    <source>
        <dbReference type="ARBA" id="ARBA00022723"/>
    </source>
</evidence>
<keyword evidence="4" id="KW-1003">Cell membrane</keyword>
<evidence type="ECO:0000256" key="3">
    <source>
        <dbReference type="ARBA" id="ARBA00022448"/>
    </source>
</evidence>
<keyword evidence="11 20" id="KW-1133">Transmembrane helix</keyword>
<dbReference type="InterPro" id="IPR003644">
    <property type="entry name" value="Calx_beta"/>
</dbReference>
<evidence type="ECO:0000256" key="19">
    <source>
        <dbReference type="SAM" id="MobiDB-lite"/>
    </source>
</evidence>
<evidence type="ECO:0000256" key="2">
    <source>
        <dbReference type="ARBA" id="ARBA00007489"/>
    </source>
</evidence>
<dbReference type="EMBL" id="CAJNJA010007893">
    <property type="protein sequence ID" value="CAE7230280.1"/>
    <property type="molecule type" value="Genomic_DNA"/>
</dbReference>
<keyword evidence="18" id="KW-0862">Zinc</keyword>
<dbReference type="GO" id="GO:0098703">
    <property type="term" value="P:calcium ion import across plasma membrane"/>
    <property type="evidence" value="ECO:0007669"/>
    <property type="project" value="TreeGrafter"/>
</dbReference>
<dbReference type="InterPro" id="IPR007853">
    <property type="entry name" value="Znf_DNL-typ"/>
</dbReference>
<dbReference type="SUPFAM" id="SSF53756">
    <property type="entry name" value="UDP-Glycosyltransferase/glycogen phosphorylase"/>
    <property type="match status" value="1"/>
</dbReference>
<keyword evidence="7" id="KW-0732">Signal</keyword>
<evidence type="ECO:0000313" key="22">
    <source>
        <dbReference type="EMBL" id="CAE7230280.1"/>
    </source>
</evidence>
<evidence type="ECO:0000256" key="11">
    <source>
        <dbReference type="ARBA" id="ARBA00022989"/>
    </source>
</evidence>
<dbReference type="InterPro" id="IPR004837">
    <property type="entry name" value="NaCa_Exmemb"/>
</dbReference>
<evidence type="ECO:0000256" key="12">
    <source>
        <dbReference type="ARBA" id="ARBA00023053"/>
    </source>
</evidence>
<keyword evidence="6" id="KW-0479">Metal-binding</keyword>
<dbReference type="PROSITE" id="PS51501">
    <property type="entry name" value="ZF_DNL"/>
    <property type="match status" value="1"/>
</dbReference>
<dbReference type="SUPFAM" id="SSF141072">
    <property type="entry name" value="CalX-like"/>
    <property type="match status" value="1"/>
</dbReference>
<dbReference type="GO" id="GO:0005432">
    <property type="term" value="F:calcium:sodium antiporter activity"/>
    <property type="evidence" value="ECO:0007669"/>
    <property type="project" value="InterPro"/>
</dbReference>
<evidence type="ECO:0000256" key="15">
    <source>
        <dbReference type="ARBA" id="ARBA00023180"/>
    </source>
</evidence>
<dbReference type="AlphaFoldDB" id="A0A812KLA6"/>
<dbReference type="Pfam" id="PF05180">
    <property type="entry name" value="zf-DNL"/>
    <property type="match status" value="1"/>
</dbReference>
<comment type="caution">
    <text evidence="22">The sequence shown here is derived from an EMBL/GenBank/DDBJ whole genome shotgun (WGS) entry which is preliminary data.</text>
</comment>
<dbReference type="GO" id="GO:0005886">
    <property type="term" value="C:plasma membrane"/>
    <property type="evidence" value="ECO:0007669"/>
    <property type="project" value="UniProtKB-SubCell"/>
</dbReference>
<evidence type="ECO:0000256" key="9">
    <source>
        <dbReference type="ARBA" id="ARBA00022837"/>
    </source>
</evidence>
<proteinExistence type="inferred from homology"/>
<evidence type="ECO:0000256" key="18">
    <source>
        <dbReference type="PROSITE-ProRule" id="PRU00834"/>
    </source>
</evidence>
<feature type="domain" description="DNL-type" evidence="21">
    <location>
        <begin position="683"/>
        <end position="777"/>
    </location>
</feature>
<reference evidence="22" key="1">
    <citation type="submission" date="2021-02" db="EMBL/GenBank/DDBJ databases">
        <authorList>
            <person name="Dougan E. K."/>
            <person name="Rhodes N."/>
            <person name="Thang M."/>
            <person name="Chan C."/>
        </authorList>
    </citation>
    <scope>NUCLEOTIDE SEQUENCE</scope>
</reference>
<comment type="subcellular location">
    <subcellularLocation>
        <location evidence="1">Cell membrane</location>
        <topology evidence="1">Multi-pass membrane protein</topology>
    </subcellularLocation>
</comment>